<name>A0A3B5M868_9TELE</name>
<protein>
    <submittedName>
        <fullName evidence="2">Uncharacterized protein</fullName>
    </submittedName>
</protein>
<evidence type="ECO:0000313" key="3">
    <source>
        <dbReference type="Proteomes" id="UP000261380"/>
    </source>
</evidence>
<dbReference type="STRING" id="32473.ENSXCOP00000017491"/>
<evidence type="ECO:0000256" key="1">
    <source>
        <dbReference type="SAM" id="MobiDB-lite"/>
    </source>
</evidence>
<evidence type="ECO:0000313" key="2">
    <source>
        <dbReference type="Ensembl" id="ENSXCOP00000017491.1"/>
    </source>
</evidence>
<dbReference type="GeneTree" id="ENSGT00940000156087"/>
<reference evidence="2" key="2">
    <citation type="submission" date="2025-09" db="UniProtKB">
        <authorList>
            <consortium name="Ensembl"/>
        </authorList>
    </citation>
    <scope>IDENTIFICATION</scope>
</reference>
<dbReference type="Proteomes" id="UP000261380">
    <property type="component" value="Unplaced"/>
</dbReference>
<organism evidence="2 3">
    <name type="scientific">Xiphophorus couchianus</name>
    <name type="common">Monterrey platyfish</name>
    <dbReference type="NCBI Taxonomy" id="32473"/>
    <lineage>
        <taxon>Eukaryota</taxon>
        <taxon>Metazoa</taxon>
        <taxon>Chordata</taxon>
        <taxon>Craniata</taxon>
        <taxon>Vertebrata</taxon>
        <taxon>Euteleostomi</taxon>
        <taxon>Actinopterygii</taxon>
        <taxon>Neopterygii</taxon>
        <taxon>Teleostei</taxon>
        <taxon>Neoteleostei</taxon>
        <taxon>Acanthomorphata</taxon>
        <taxon>Ovalentaria</taxon>
        <taxon>Atherinomorphae</taxon>
        <taxon>Cyprinodontiformes</taxon>
        <taxon>Poeciliidae</taxon>
        <taxon>Poeciliinae</taxon>
        <taxon>Xiphophorus</taxon>
    </lineage>
</organism>
<reference evidence="2" key="1">
    <citation type="submission" date="2025-08" db="UniProtKB">
        <authorList>
            <consortium name="Ensembl"/>
        </authorList>
    </citation>
    <scope>IDENTIFICATION</scope>
</reference>
<dbReference type="AlphaFoldDB" id="A0A3B5M868"/>
<proteinExistence type="predicted"/>
<dbReference type="Ensembl" id="ENSXCOT00000017713.1">
    <property type="protein sequence ID" value="ENSXCOP00000017491.1"/>
    <property type="gene ID" value="ENSXCOG00000013193.1"/>
</dbReference>
<accession>A0A3B5M868</accession>
<feature type="compositionally biased region" description="Basic and acidic residues" evidence="1">
    <location>
        <begin position="54"/>
        <end position="72"/>
    </location>
</feature>
<keyword evidence="3" id="KW-1185">Reference proteome</keyword>
<feature type="region of interest" description="Disordered" evidence="1">
    <location>
        <begin position="1"/>
        <end position="33"/>
    </location>
</feature>
<feature type="region of interest" description="Disordered" evidence="1">
    <location>
        <begin position="49"/>
        <end position="72"/>
    </location>
</feature>
<sequence>MTTSQLNGHVGEGGGGRGADEELRGGQPPREMAVDCPSELGARTLPLRSSAQLERIRQHQEDLRRRREEEGRQLDLNASLRLRKLAQNPHVVGIDNPTFLQDVPQPQALCGAQSQALLGKRRGVGVLRTGGGGGNVFLSGREFLREGERHKRHRLN</sequence>